<dbReference type="InterPro" id="IPR024079">
    <property type="entry name" value="MetalloPept_cat_dom_sf"/>
</dbReference>
<keyword evidence="8" id="KW-0482">Metalloprotease</keyword>
<keyword evidence="13" id="KW-1185">Reference proteome</keyword>
<feature type="compositionally biased region" description="Acidic residues" evidence="9">
    <location>
        <begin position="361"/>
        <end position="378"/>
    </location>
</feature>
<sequence length="867" mass="100952">MKPVIWSTALFVTFICSPCNVISNRLHSRSLEKPKAERSVCTTQECKELAKVLIESMNQTANPCEDFYEYACGNWAKHNPLPKGEMRWNLLAKAERIVDERLKEMFEEEAKPGEIYASRVAKRALKACLDTDKGEKEGLQPLISTMWRVGGWPLIMEENEWDEKMLMWQNVDDYYALLIGLNSFHDVHIDIDYLDGMKMNLMVKTPHLPYKIYSIYSVEETETDSSDENNDSKEGSQEPGSHERKDPEGSGESDDDDEDRYKVLRRIDSHKIHKRRNNKEHINDRKMKHYMKNSLHKSKRWYSETNNKKNKYEDEDMYFENTYNEKNNEVSEENDEENNNSKNSEDNESDGQDYSSSGDYGDAEDDSEDDADDDADDDTASKEADNSKEEAKKKVEKARKKYAEYMLNVSIALSEARGVPIPKEQLMKDIADLIKFQINIMKYSSRPGEMLNTTLQSFQEKYDSLERTSSSKVNWARKVQDLFSYGGMEIDVENDVAFISGYDYFKNLRNLLDTTPKRTLVNYIHWNFLSRVIKASTKKMRDLYYDWHGTPMDDAKKLKYCIDEIQAQYILGYEYVKRYFSDKILETALDMVADIQKEIEYEVKKASWMNDEVRHILLDKLVYMRTLIGYPDYVSCSLKNLLIYSLRSDPLIVNAFFSPFENAIEITAADFQKPFFDFKQPWYTNYATIGLIMGHEVNHGFDIFGRQTDKNGKVIEWSPEMTEEYEKRAKCFMDQFTKYSVVNNKTANIAIEDYGEQTAPENIADSMGLRVVYKAYQRRLRKCNEPDGVLPGLENLNNEQLFFLSFAYMWCEVADPEQLLKTLIRDSHSPGELRVIGPISNNEDFAKAYDCPLGSPMNPKKKCNLWE</sequence>
<protein>
    <submittedName>
        <fullName evidence="14">Membrane metallo-endopeptidase-like 1</fullName>
    </submittedName>
</protein>
<feature type="region of interest" description="Disordered" evidence="9">
    <location>
        <begin position="221"/>
        <end position="302"/>
    </location>
</feature>
<evidence type="ECO:0000256" key="6">
    <source>
        <dbReference type="ARBA" id="ARBA00022801"/>
    </source>
</evidence>
<evidence type="ECO:0000256" key="4">
    <source>
        <dbReference type="ARBA" id="ARBA00022670"/>
    </source>
</evidence>
<evidence type="ECO:0000256" key="2">
    <source>
        <dbReference type="ARBA" id="ARBA00004401"/>
    </source>
</evidence>
<evidence type="ECO:0000256" key="8">
    <source>
        <dbReference type="ARBA" id="ARBA00023049"/>
    </source>
</evidence>
<feature type="region of interest" description="Disordered" evidence="9">
    <location>
        <begin position="326"/>
        <end position="392"/>
    </location>
</feature>
<evidence type="ECO:0000256" key="9">
    <source>
        <dbReference type="SAM" id="MobiDB-lite"/>
    </source>
</evidence>
<feature type="compositionally biased region" description="Basic and acidic residues" evidence="9">
    <location>
        <begin position="379"/>
        <end position="392"/>
    </location>
</feature>
<organism evidence="13 14">
    <name type="scientific">Ceratina calcarata</name>
    <dbReference type="NCBI Taxonomy" id="156304"/>
    <lineage>
        <taxon>Eukaryota</taxon>
        <taxon>Metazoa</taxon>
        <taxon>Ecdysozoa</taxon>
        <taxon>Arthropoda</taxon>
        <taxon>Hexapoda</taxon>
        <taxon>Insecta</taxon>
        <taxon>Pterygota</taxon>
        <taxon>Neoptera</taxon>
        <taxon>Endopterygota</taxon>
        <taxon>Hymenoptera</taxon>
        <taxon>Apocrita</taxon>
        <taxon>Aculeata</taxon>
        <taxon>Apoidea</taxon>
        <taxon>Anthophila</taxon>
        <taxon>Apidae</taxon>
        <taxon>Ceratina</taxon>
        <taxon>Zadontomerus</taxon>
    </lineage>
</organism>
<gene>
    <name evidence="14" type="primary">LOC108630496</name>
</gene>
<accession>A0AAJ7JC41</accession>
<keyword evidence="6" id="KW-0378">Hydrolase</keyword>
<dbReference type="RefSeq" id="XP_017889316.1">
    <property type="nucleotide sequence ID" value="XM_018033827.2"/>
</dbReference>
<dbReference type="PANTHER" id="PTHR11733">
    <property type="entry name" value="ZINC METALLOPROTEASE FAMILY M13 NEPRILYSIN-RELATED"/>
    <property type="match status" value="1"/>
</dbReference>
<dbReference type="PRINTS" id="PR00786">
    <property type="entry name" value="NEPRILYSIN"/>
</dbReference>
<feature type="signal peptide" evidence="10">
    <location>
        <begin position="1"/>
        <end position="23"/>
    </location>
</feature>
<dbReference type="SUPFAM" id="SSF55486">
    <property type="entry name" value="Metalloproteases ('zincins'), catalytic domain"/>
    <property type="match status" value="2"/>
</dbReference>
<comment type="subcellular location">
    <subcellularLocation>
        <location evidence="2">Cell membrane</location>
        <topology evidence="2">Single-pass type II membrane protein</topology>
    </subcellularLocation>
</comment>
<evidence type="ECO:0000259" key="12">
    <source>
        <dbReference type="Pfam" id="PF05649"/>
    </source>
</evidence>
<dbReference type="GO" id="GO:0005886">
    <property type="term" value="C:plasma membrane"/>
    <property type="evidence" value="ECO:0007669"/>
    <property type="project" value="UniProtKB-SubCell"/>
</dbReference>
<keyword evidence="5" id="KW-0479">Metal-binding</keyword>
<dbReference type="Gene3D" id="3.40.390.10">
    <property type="entry name" value="Collagenase (Catalytic Domain)"/>
    <property type="match status" value="2"/>
</dbReference>
<evidence type="ECO:0000256" key="3">
    <source>
        <dbReference type="ARBA" id="ARBA00007357"/>
    </source>
</evidence>
<dbReference type="GeneID" id="108630496"/>
<feature type="compositionally biased region" description="Basic and acidic residues" evidence="9">
    <location>
        <begin position="259"/>
        <end position="270"/>
    </location>
</feature>
<keyword evidence="4" id="KW-0645">Protease</keyword>
<feature type="domain" description="Peptidase M13 N-terminal" evidence="12">
    <location>
        <begin position="63"/>
        <end position="217"/>
    </location>
</feature>
<evidence type="ECO:0000256" key="7">
    <source>
        <dbReference type="ARBA" id="ARBA00022833"/>
    </source>
</evidence>
<proteinExistence type="inferred from homology"/>
<dbReference type="InterPro" id="IPR008753">
    <property type="entry name" value="Peptidase_M13_N"/>
</dbReference>
<dbReference type="KEGG" id="ccal:108630496"/>
<dbReference type="Pfam" id="PF01431">
    <property type="entry name" value="Peptidase_M13"/>
    <property type="match status" value="1"/>
</dbReference>
<evidence type="ECO:0000256" key="10">
    <source>
        <dbReference type="SAM" id="SignalP"/>
    </source>
</evidence>
<evidence type="ECO:0000259" key="11">
    <source>
        <dbReference type="Pfam" id="PF01431"/>
    </source>
</evidence>
<evidence type="ECO:0000313" key="13">
    <source>
        <dbReference type="Proteomes" id="UP000694925"/>
    </source>
</evidence>
<comment type="similarity">
    <text evidence="3">Belongs to the peptidase M13 family.</text>
</comment>
<feature type="compositionally biased region" description="Basic and acidic residues" evidence="9">
    <location>
        <begin position="230"/>
        <end position="248"/>
    </location>
</feature>
<keyword evidence="7" id="KW-0862">Zinc</keyword>
<dbReference type="GO" id="GO:0004222">
    <property type="term" value="F:metalloendopeptidase activity"/>
    <property type="evidence" value="ECO:0007669"/>
    <property type="project" value="InterPro"/>
</dbReference>
<feature type="domain" description="Peptidase M13 C-terminal" evidence="11">
    <location>
        <begin position="654"/>
        <end position="865"/>
    </location>
</feature>
<reference evidence="14" key="1">
    <citation type="submission" date="2025-08" db="UniProtKB">
        <authorList>
            <consortium name="RefSeq"/>
        </authorList>
    </citation>
    <scope>IDENTIFICATION</scope>
    <source>
        <tissue evidence="14">Whole body</tissue>
    </source>
</reference>
<feature type="compositionally biased region" description="Basic residues" evidence="9">
    <location>
        <begin position="286"/>
        <end position="300"/>
    </location>
</feature>
<dbReference type="PROSITE" id="PS51885">
    <property type="entry name" value="NEPRILYSIN"/>
    <property type="match status" value="1"/>
</dbReference>
<feature type="chain" id="PRO_5042472769" evidence="10">
    <location>
        <begin position="24"/>
        <end position="867"/>
    </location>
</feature>
<dbReference type="GO" id="GO:0016485">
    <property type="term" value="P:protein processing"/>
    <property type="evidence" value="ECO:0007669"/>
    <property type="project" value="TreeGrafter"/>
</dbReference>
<comment type="cofactor">
    <cofactor evidence="1">
        <name>Zn(2+)</name>
        <dbReference type="ChEBI" id="CHEBI:29105"/>
    </cofactor>
</comment>
<evidence type="ECO:0000313" key="14">
    <source>
        <dbReference type="RefSeq" id="XP_017889316.1"/>
    </source>
</evidence>
<dbReference type="AlphaFoldDB" id="A0AAJ7JC41"/>
<feature type="compositionally biased region" description="Acidic residues" evidence="9">
    <location>
        <begin position="249"/>
        <end position="258"/>
    </location>
</feature>
<dbReference type="GO" id="GO:0046872">
    <property type="term" value="F:metal ion binding"/>
    <property type="evidence" value="ECO:0007669"/>
    <property type="project" value="UniProtKB-KW"/>
</dbReference>
<feature type="domain" description="Peptidase M13 N-terminal" evidence="12">
    <location>
        <begin position="391"/>
        <end position="631"/>
    </location>
</feature>
<evidence type="ECO:0000256" key="5">
    <source>
        <dbReference type="ARBA" id="ARBA00022723"/>
    </source>
</evidence>
<dbReference type="PANTHER" id="PTHR11733:SF224">
    <property type="entry name" value="NEPRILYSIN-2"/>
    <property type="match status" value="1"/>
</dbReference>
<dbReference type="Pfam" id="PF05649">
    <property type="entry name" value="Peptidase_M13_N"/>
    <property type="match status" value="2"/>
</dbReference>
<dbReference type="InterPro" id="IPR000718">
    <property type="entry name" value="Peptidase_M13"/>
</dbReference>
<dbReference type="Proteomes" id="UP000694925">
    <property type="component" value="Unplaced"/>
</dbReference>
<dbReference type="CDD" id="cd08662">
    <property type="entry name" value="M13"/>
    <property type="match status" value="1"/>
</dbReference>
<keyword evidence="10" id="KW-0732">Signal</keyword>
<name>A0AAJ7JC41_9HYME</name>
<dbReference type="InterPro" id="IPR018497">
    <property type="entry name" value="Peptidase_M13_C"/>
</dbReference>
<evidence type="ECO:0000256" key="1">
    <source>
        <dbReference type="ARBA" id="ARBA00001947"/>
    </source>
</evidence>